<dbReference type="SUPFAM" id="SSF52266">
    <property type="entry name" value="SGNH hydrolase"/>
    <property type="match status" value="1"/>
</dbReference>
<dbReference type="PANTHER" id="PTHR30383">
    <property type="entry name" value="THIOESTERASE 1/PROTEASE 1/LYSOPHOSPHOLIPASE L1"/>
    <property type="match status" value="1"/>
</dbReference>
<dbReference type="CDD" id="cd01822">
    <property type="entry name" value="Lysophospholipase_L1_like"/>
    <property type="match status" value="1"/>
</dbReference>
<dbReference type="EMBL" id="SOAX01000002">
    <property type="protein sequence ID" value="TDT43013.1"/>
    <property type="molecule type" value="Genomic_DNA"/>
</dbReference>
<accession>A0A4R7JZL8</accession>
<dbReference type="Pfam" id="PF13472">
    <property type="entry name" value="Lipase_GDSL_2"/>
    <property type="match status" value="1"/>
</dbReference>
<organism evidence="3 4">
    <name type="scientific">Halospina denitrificans</name>
    <dbReference type="NCBI Taxonomy" id="332522"/>
    <lineage>
        <taxon>Bacteria</taxon>
        <taxon>Pseudomonadati</taxon>
        <taxon>Pseudomonadota</taxon>
        <taxon>Gammaproteobacteria</taxon>
        <taxon>Halospina</taxon>
    </lineage>
</organism>
<dbReference type="PANTHER" id="PTHR30383:SF24">
    <property type="entry name" value="THIOESTERASE 1_PROTEASE 1_LYSOPHOSPHOLIPASE L1"/>
    <property type="match status" value="1"/>
</dbReference>
<dbReference type="Proteomes" id="UP000295830">
    <property type="component" value="Unassembled WGS sequence"/>
</dbReference>
<feature type="region of interest" description="Disordered" evidence="1">
    <location>
        <begin position="1"/>
        <end position="23"/>
    </location>
</feature>
<dbReference type="InterPro" id="IPR013830">
    <property type="entry name" value="SGNH_hydro"/>
</dbReference>
<feature type="domain" description="SGNH hydrolase-type esterase" evidence="2">
    <location>
        <begin position="54"/>
        <end position="213"/>
    </location>
</feature>
<dbReference type="Gene3D" id="3.40.50.1110">
    <property type="entry name" value="SGNH hydrolase"/>
    <property type="match status" value="1"/>
</dbReference>
<sequence>MTALSPRNPNHSGSRRTQPIDTRHSTRSSVLTLILLWLCLTLPATAMAENTVLVFGDSLSAAYGIAEEDGWVTLLEEKLAETHPQWQVRNASVSGETTGGGLRRINKALDHHTPEIVILQLGGNDGLRGKDPQTMRNNLATIIERSKDTGAKVLLIGIEIPPNYGQQYTTAFRNQYQQLANNHEINFLPFLLEDIYNRNGMMQNDGIHPTAEAQPLVLENVWEKLEPML</sequence>
<evidence type="ECO:0000313" key="3">
    <source>
        <dbReference type="EMBL" id="TDT43013.1"/>
    </source>
</evidence>
<dbReference type="InterPro" id="IPR051532">
    <property type="entry name" value="Ester_Hydrolysis_Enzymes"/>
</dbReference>
<dbReference type="GO" id="GO:0004622">
    <property type="term" value="F:phosphatidylcholine lysophospholipase activity"/>
    <property type="evidence" value="ECO:0007669"/>
    <property type="project" value="TreeGrafter"/>
</dbReference>
<feature type="compositionally biased region" description="Polar residues" evidence="1">
    <location>
        <begin position="1"/>
        <end position="20"/>
    </location>
</feature>
<protein>
    <submittedName>
        <fullName evidence="3">Acyl-CoA thioesterase-1</fullName>
    </submittedName>
</protein>
<evidence type="ECO:0000259" key="2">
    <source>
        <dbReference type="Pfam" id="PF13472"/>
    </source>
</evidence>
<dbReference type="AlphaFoldDB" id="A0A4R7JZL8"/>
<evidence type="ECO:0000313" key="4">
    <source>
        <dbReference type="Proteomes" id="UP000295830"/>
    </source>
</evidence>
<proteinExistence type="predicted"/>
<reference evidence="3 4" key="1">
    <citation type="submission" date="2019-03" db="EMBL/GenBank/DDBJ databases">
        <title>Genomic Encyclopedia of Type Strains, Phase IV (KMG-IV): sequencing the most valuable type-strain genomes for metagenomic binning, comparative biology and taxonomic classification.</title>
        <authorList>
            <person name="Goeker M."/>
        </authorList>
    </citation>
    <scope>NUCLEOTIDE SEQUENCE [LARGE SCALE GENOMIC DNA]</scope>
    <source>
        <strain evidence="3 4">DSM 15505</strain>
    </source>
</reference>
<keyword evidence="4" id="KW-1185">Reference proteome</keyword>
<dbReference type="InterPro" id="IPR036514">
    <property type="entry name" value="SGNH_hydro_sf"/>
</dbReference>
<dbReference type="OrthoDB" id="9786188at2"/>
<gene>
    <name evidence="3" type="ORF">DES49_0817</name>
</gene>
<evidence type="ECO:0000256" key="1">
    <source>
        <dbReference type="SAM" id="MobiDB-lite"/>
    </source>
</evidence>
<comment type="caution">
    <text evidence="3">The sequence shown here is derived from an EMBL/GenBank/DDBJ whole genome shotgun (WGS) entry which is preliminary data.</text>
</comment>
<name>A0A4R7JZL8_9GAMM</name>